<keyword evidence="2" id="KW-1185">Reference proteome</keyword>
<dbReference type="AlphaFoldDB" id="A0A9D3SMQ4"/>
<reference evidence="1 2" key="1">
    <citation type="submission" date="2021-06" db="EMBL/GenBank/DDBJ databases">
        <title>Chromosome-level genome assembly of the red-tail catfish (Hemibagrus wyckioides).</title>
        <authorList>
            <person name="Shao F."/>
        </authorList>
    </citation>
    <scope>NUCLEOTIDE SEQUENCE [LARGE SCALE GENOMIC DNA]</scope>
    <source>
        <strain evidence="1">EC202008001</strain>
        <tissue evidence="1">Blood</tissue>
    </source>
</reference>
<dbReference type="Proteomes" id="UP000824219">
    <property type="component" value="Linkage Group LG07"/>
</dbReference>
<comment type="caution">
    <text evidence="1">The sequence shown here is derived from an EMBL/GenBank/DDBJ whole genome shotgun (WGS) entry which is preliminary data.</text>
</comment>
<evidence type="ECO:0000313" key="2">
    <source>
        <dbReference type="Proteomes" id="UP000824219"/>
    </source>
</evidence>
<protein>
    <submittedName>
        <fullName evidence="1">Uncharacterized protein</fullName>
    </submittedName>
</protein>
<dbReference type="EMBL" id="JAHKSW010000007">
    <property type="protein sequence ID" value="KAG7329827.1"/>
    <property type="molecule type" value="Genomic_DNA"/>
</dbReference>
<proteinExistence type="predicted"/>
<gene>
    <name evidence="1" type="ORF">KOW79_006049</name>
</gene>
<organism evidence="1 2">
    <name type="scientific">Hemibagrus wyckioides</name>
    <dbReference type="NCBI Taxonomy" id="337641"/>
    <lineage>
        <taxon>Eukaryota</taxon>
        <taxon>Metazoa</taxon>
        <taxon>Chordata</taxon>
        <taxon>Craniata</taxon>
        <taxon>Vertebrata</taxon>
        <taxon>Euteleostomi</taxon>
        <taxon>Actinopterygii</taxon>
        <taxon>Neopterygii</taxon>
        <taxon>Teleostei</taxon>
        <taxon>Ostariophysi</taxon>
        <taxon>Siluriformes</taxon>
        <taxon>Bagridae</taxon>
        <taxon>Hemibagrus</taxon>
    </lineage>
</organism>
<name>A0A9D3SMQ4_9TELE</name>
<dbReference type="OrthoDB" id="9978460at2759"/>
<accession>A0A9D3SMQ4</accession>
<sequence length="119" mass="13848">MGKELLDDLIQGPVRSAAHDGVPGTETHKFVEELHKMFKDITYDPRPRKRSRTRQSRLTRVEEMRRIYLLCKTPDSEVPPLPALTESVHSAERGELWESEVDKLVEWTHSLSLEELDRL</sequence>
<evidence type="ECO:0000313" key="1">
    <source>
        <dbReference type="EMBL" id="KAG7329827.1"/>
    </source>
</evidence>